<dbReference type="EMBL" id="CP107941">
    <property type="protein sequence ID" value="WUI85306.1"/>
    <property type="molecule type" value="Genomic_DNA"/>
</dbReference>
<dbReference type="Proteomes" id="UP001346877">
    <property type="component" value="Chromosome"/>
</dbReference>
<keyword evidence="3" id="KW-1185">Reference proteome</keyword>
<proteinExistence type="predicted"/>
<accession>A0ABZ1PMH1</accession>
<feature type="region of interest" description="Disordered" evidence="1">
    <location>
        <begin position="56"/>
        <end position="88"/>
    </location>
</feature>
<evidence type="ECO:0000313" key="3">
    <source>
        <dbReference type="Proteomes" id="UP001346877"/>
    </source>
</evidence>
<reference evidence="2 3" key="1">
    <citation type="submission" date="2022-10" db="EMBL/GenBank/DDBJ databases">
        <title>The complete genomes of actinobacterial strains from the NBC collection.</title>
        <authorList>
            <person name="Joergensen T.S."/>
            <person name="Alvarez Arevalo M."/>
            <person name="Sterndorff E.B."/>
            <person name="Faurdal D."/>
            <person name="Vuksanovic O."/>
            <person name="Mourched A.-S."/>
            <person name="Charusanti P."/>
            <person name="Shaw S."/>
            <person name="Blin K."/>
            <person name="Weber T."/>
        </authorList>
    </citation>
    <scope>NUCLEOTIDE SEQUENCE [LARGE SCALE GENOMIC DNA]</scope>
    <source>
        <strain evidence="2 3">NBC_00396</strain>
    </source>
</reference>
<protein>
    <submittedName>
        <fullName evidence="2">Uncharacterized protein</fullName>
    </submittedName>
</protein>
<name>A0ABZ1PMH1_9ACTN</name>
<sequence length="88" mass="9443">MARISGKRTGGLGLDDTERLDGGAWLARRGGDAGLGADRHRRRVVGNGVVQVAGEPLTTKNEPITASRPEPQRNSAETRRTRKLAVNI</sequence>
<evidence type="ECO:0000256" key="1">
    <source>
        <dbReference type="SAM" id="MobiDB-lite"/>
    </source>
</evidence>
<organism evidence="2 3">
    <name type="scientific">Micromonospora zamorensis</name>
    <dbReference type="NCBI Taxonomy" id="709883"/>
    <lineage>
        <taxon>Bacteria</taxon>
        <taxon>Bacillati</taxon>
        <taxon>Actinomycetota</taxon>
        <taxon>Actinomycetes</taxon>
        <taxon>Micromonosporales</taxon>
        <taxon>Micromonosporaceae</taxon>
        <taxon>Micromonospora</taxon>
    </lineage>
</organism>
<evidence type="ECO:0000313" key="2">
    <source>
        <dbReference type="EMBL" id="WUI85306.1"/>
    </source>
</evidence>
<gene>
    <name evidence="2" type="ORF">OG375_13635</name>
</gene>